<keyword evidence="3 7" id="KW-0436">Ligase</keyword>
<sequence>MEKSNPSIDPKSGFCSETKIFHSLRPPALLPPETTPLSAASYALSLQLTSPWPDSTALINSATGHRLLYSEFTQKTKTLSASLQTLVGLSKGHTAFILSPNSIHVPILYFSLLSLGVVISPANPTSTESEISRQIKLSKSVIAFASSTTCHKLPTDLRYGTILIDSPQFESMMTSSRSCEELGRVHVEVSQSDIAAIMYSSGTTGQVKGVMWTHRNLIAVVAAYYAQRQERTSPAVLLYTMPYFHAYGFAFSVKSVALSETAVVIMERFDLRKMLKAVEEHRVTHVALTPPVVVAMTKGDLAAGYDLRSLEAVSCGGAPLGRDVIAAFTAKFPPVLLIQGYALTESTGAAFRPMSPEEGIRWGSVGRIMSNCEAKIIDPDTAVALPPFKQGELCIKGPIIMKGYVGDAKATSATLVSDGWLRTGDLCYFDEEGFLFVVDRLKELIKYKGYQVPPAELEQLLQSHPEIVDAAVIPYPDEEAGQVPMAFVVRHSQSSLDEGQVMDFIAKQVAPYKKIRRVKFASSIPKSAAGKILRKELRNIAIQGTSSKL</sequence>
<comment type="similarity">
    <text evidence="2">Belongs to the ATP-dependent AMP-binding enzyme family.</text>
</comment>
<comment type="pathway">
    <text evidence="1">Phytoalexin biosynthesis; 3,4',5-trihydroxystilbene biosynthesis; 3,4',5-trihydroxystilbene from trans-4-coumarate: step 1/2.</text>
</comment>
<evidence type="ECO:0000256" key="4">
    <source>
        <dbReference type="ARBA" id="ARBA00023051"/>
    </source>
</evidence>
<dbReference type="EC" id="6.2.1.-" evidence="7"/>
<organism evidence="7">
    <name type="scientific">Davidia involucrata</name>
    <name type="common">Dove tree</name>
    <dbReference type="NCBI Taxonomy" id="16924"/>
    <lineage>
        <taxon>Eukaryota</taxon>
        <taxon>Viridiplantae</taxon>
        <taxon>Streptophyta</taxon>
        <taxon>Embryophyta</taxon>
        <taxon>Tracheophyta</taxon>
        <taxon>Spermatophyta</taxon>
        <taxon>Magnoliopsida</taxon>
        <taxon>eudicotyledons</taxon>
        <taxon>Gunneridae</taxon>
        <taxon>Pentapetalae</taxon>
        <taxon>asterids</taxon>
        <taxon>Cornales</taxon>
        <taxon>Nyssaceae</taxon>
        <taxon>Davidia</taxon>
    </lineage>
</organism>
<feature type="domain" description="AMP-binding enzyme C-terminal" evidence="6">
    <location>
        <begin position="456"/>
        <end position="531"/>
    </location>
</feature>
<dbReference type="InterPro" id="IPR042099">
    <property type="entry name" value="ANL_N_sf"/>
</dbReference>
<keyword evidence="4" id="KW-0587">Phenylpropanoid metabolism</keyword>
<dbReference type="EMBL" id="GHES01000849">
    <property type="protein sequence ID" value="MPA31408.1"/>
    <property type="molecule type" value="Transcribed_RNA"/>
</dbReference>
<accession>A0A5B6YI67</accession>
<dbReference type="PANTHER" id="PTHR24096">
    <property type="entry name" value="LONG-CHAIN-FATTY-ACID--COA LIGASE"/>
    <property type="match status" value="1"/>
</dbReference>
<gene>
    <name evidence="7" type="ORF">Din_000849</name>
</gene>
<dbReference type="AlphaFoldDB" id="A0A5B6YI67"/>
<evidence type="ECO:0000256" key="1">
    <source>
        <dbReference type="ARBA" id="ARBA00004930"/>
    </source>
</evidence>
<dbReference type="Gene3D" id="3.40.50.12780">
    <property type="entry name" value="N-terminal domain of ligase-like"/>
    <property type="match status" value="1"/>
</dbReference>
<evidence type="ECO:0000259" key="5">
    <source>
        <dbReference type="Pfam" id="PF00501"/>
    </source>
</evidence>
<dbReference type="InterPro" id="IPR045851">
    <property type="entry name" value="AMP-bd_C_sf"/>
</dbReference>
<dbReference type="UniPathway" id="UPA00372">
    <property type="reaction ID" value="UER00547"/>
</dbReference>
<dbReference type="CDD" id="cd05904">
    <property type="entry name" value="4CL"/>
    <property type="match status" value="1"/>
</dbReference>
<dbReference type="Gene3D" id="3.30.300.30">
    <property type="match status" value="1"/>
</dbReference>
<evidence type="ECO:0000313" key="7">
    <source>
        <dbReference type="EMBL" id="MPA31408.1"/>
    </source>
</evidence>
<dbReference type="InterPro" id="IPR000873">
    <property type="entry name" value="AMP-dep_synth/lig_dom"/>
</dbReference>
<dbReference type="PANTHER" id="PTHR24096:SF160">
    <property type="entry name" value="4-COUMARATE--COA LIGASE-LIKE 9"/>
    <property type="match status" value="1"/>
</dbReference>
<reference evidence="7" key="1">
    <citation type="submission" date="2019-08" db="EMBL/GenBank/DDBJ databases">
        <title>Reference gene set and small RNA set construction with multiple tissues from Davidia involucrata Baill.</title>
        <authorList>
            <person name="Yang H."/>
            <person name="Zhou C."/>
            <person name="Li G."/>
            <person name="Wang J."/>
            <person name="Gao P."/>
            <person name="Wang M."/>
            <person name="Wang R."/>
            <person name="Zhao Y."/>
        </authorList>
    </citation>
    <scope>NUCLEOTIDE SEQUENCE</scope>
    <source>
        <tissue evidence="7">Mixed with DoveR01_LX</tissue>
    </source>
</reference>
<evidence type="ECO:0000259" key="6">
    <source>
        <dbReference type="Pfam" id="PF13193"/>
    </source>
</evidence>
<dbReference type="SUPFAM" id="SSF56801">
    <property type="entry name" value="Acetyl-CoA synthetase-like"/>
    <property type="match status" value="1"/>
</dbReference>
<dbReference type="Pfam" id="PF13193">
    <property type="entry name" value="AMP-binding_C"/>
    <property type="match status" value="1"/>
</dbReference>
<protein>
    <submittedName>
        <fullName evidence="7">Putative 4-coumarate CoA ligase</fullName>
        <ecNumber evidence="7">6.2.1.-</ecNumber>
    </submittedName>
</protein>
<dbReference type="PROSITE" id="PS00455">
    <property type="entry name" value="AMP_BINDING"/>
    <property type="match status" value="1"/>
</dbReference>
<feature type="domain" description="AMP-dependent synthetase/ligase" evidence="5">
    <location>
        <begin position="52"/>
        <end position="404"/>
    </location>
</feature>
<dbReference type="GO" id="GO:0009698">
    <property type="term" value="P:phenylpropanoid metabolic process"/>
    <property type="evidence" value="ECO:0007669"/>
    <property type="project" value="UniProtKB-KW"/>
</dbReference>
<evidence type="ECO:0000256" key="3">
    <source>
        <dbReference type="ARBA" id="ARBA00022598"/>
    </source>
</evidence>
<evidence type="ECO:0000256" key="2">
    <source>
        <dbReference type="ARBA" id="ARBA00006432"/>
    </source>
</evidence>
<dbReference type="Pfam" id="PF00501">
    <property type="entry name" value="AMP-binding"/>
    <property type="match status" value="1"/>
</dbReference>
<dbReference type="GO" id="GO:0016405">
    <property type="term" value="F:CoA-ligase activity"/>
    <property type="evidence" value="ECO:0007669"/>
    <property type="project" value="TreeGrafter"/>
</dbReference>
<dbReference type="InterPro" id="IPR020845">
    <property type="entry name" value="AMP-binding_CS"/>
</dbReference>
<proteinExistence type="inferred from homology"/>
<dbReference type="InterPro" id="IPR025110">
    <property type="entry name" value="AMP-bd_C"/>
</dbReference>
<dbReference type="FunFam" id="3.30.300.30:FF:000007">
    <property type="entry name" value="4-coumarate--CoA ligase 2"/>
    <property type="match status" value="1"/>
</dbReference>
<name>A0A5B6YI67_DAVIN</name>